<feature type="compositionally biased region" description="Basic and acidic residues" evidence="1">
    <location>
        <begin position="428"/>
        <end position="439"/>
    </location>
</feature>
<dbReference type="Proteomes" id="UP000652761">
    <property type="component" value="Unassembled WGS sequence"/>
</dbReference>
<accession>A0A843ULD6</accession>
<dbReference type="AlphaFoldDB" id="A0A843ULD6"/>
<protein>
    <submittedName>
        <fullName evidence="2">Uncharacterized protein</fullName>
    </submittedName>
</protein>
<gene>
    <name evidence="2" type="ORF">Taro_014294</name>
</gene>
<feature type="region of interest" description="Disordered" evidence="1">
    <location>
        <begin position="395"/>
        <end position="442"/>
    </location>
</feature>
<keyword evidence="3" id="KW-1185">Reference proteome</keyword>
<reference evidence="2" key="1">
    <citation type="submission" date="2017-07" db="EMBL/GenBank/DDBJ databases">
        <title>Taro Niue Genome Assembly and Annotation.</title>
        <authorList>
            <person name="Atibalentja N."/>
            <person name="Keating K."/>
            <person name="Fields C.J."/>
        </authorList>
    </citation>
    <scope>NUCLEOTIDE SEQUENCE</scope>
    <source>
        <strain evidence="2">Niue_2</strain>
        <tissue evidence="2">Leaf</tissue>
    </source>
</reference>
<proteinExistence type="predicted"/>
<comment type="caution">
    <text evidence="2">The sequence shown here is derived from an EMBL/GenBank/DDBJ whole genome shotgun (WGS) entry which is preliminary data.</text>
</comment>
<evidence type="ECO:0000313" key="3">
    <source>
        <dbReference type="Proteomes" id="UP000652761"/>
    </source>
</evidence>
<organism evidence="2 3">
    <name type="scientific">Colocasia esculenta</name>
    <name type="common">Wild taro</name>
    <name type="synonym">Arum esculentum</name>
    <dbReference type="NCBI Taxonomy" id="4460"/>
    <lineage>
        <taxon>Eukaryota</taxon>
        <taxon>Viridiplantae</taxon>
        <taxon>Streptophyta</taxon>
        <taxon>Embryophyta</taxon>
        <taxon>Tracheophyta</taxon>
        <taxon>Spermatophyta</taxon>
        <taxon>Magnoliopsida</taxon>
        <taxon>Liliopsida</taxon>
        <taxon>Araceae</taxon>
        <taxon>Aroideae</taxon>
        <taxon>Colocasieae</taxon>
        <taxon>Colocasia</taxon>
    </lineage>
</organism>
<evidence type="ECO:0000313" key="2">
    <source>
        <dbReference type="EMBL" id="MQL81823.1"/>
    </source>
</evidence>
<dbReference type="EMBL" id="NMUH01000590">
    <property type="protein sequence ID" value="MQL81823.1"/>
    <property type="molecule type" value="Genomic_DNA"/>
</dbReference>
<name>A0A843ULD6_COLES</name>
<sequence length="745" mass="82939">MEGGRVVITFGHPSSQARNRNTKARSWSFLSLAGRRKESQSLTIIRFARQRHRRDQDTSLGTGNYLDDGRYPCYTGLIQAIAERYNSKWNTICTAEGETTIDLWAFHRISGLPIIGEPYEKDVLDEFYRNSIDGQGRYEIEFCYRYLMKALCDLAKARQSTYVVGDTDALGPHATLQKSVCILGSFPSHSESGQLGWFDPWTQQVVHGFAERCVRLARMWWNLFQQDDASLLVNTSSSTYRGAVTMKYANWWASHGGNFTQLSGAICHVEKNYLRRKDRPHFHIRERYLKKYFSELAIHVINAFQARDKSQKRPLAQIEVEHADTPPTLFMHVGYHKMHPQTLYSPPATINDDSAKEWIAYLNNVLTSLGPRREAFLIQRAFCLDDVWSVVSSDTVSPSRRLAQPETRVGPDISLPIPSSDVANSPHDGAEARGGHSREDDVDDWDYELDVTDIPILNSNWDPSMDNPEDPNFSIPFDDLMRMMEEPLPTIDQGALQDITAVVEPRTAEPTPFLSTEATSDQGNPLFVSTSIALHEEKTVIGQDDLSPVPDPGETNNNGGDSFVPMSPASNLPVVVKKVEVAIKPSEHLLETCVISGDHSESTEPLSGEAQQLSIAFEAACDAAEVSSHPSLAASGLDRSLQALEVLEAWLAALRSEVVGTAGQISMVRDQHTSLVSTQREKLARATLLRMLASCLDWSIAEDTQHSVALTARLLSLEAEQSKIHVTITALEAEVDLLRASATEV</sequence>
<evidence type="ECO:0000256" key="1">
    <source>
        <dbReference type="SAM" id="MobiDB-lite"/>
    </source>
</evidence>